<dbReference type="Proteomes" id="UP000190188">
    <property type="component" value="Unassembled WGS sequence"/>
</dbReference>
<dbReference type="Gene3D" id="1.10.10.10">
    <property type="entry name" value="Winged helix-like DNA-binding domain superfamily/Winged helix DNA-binding domain"/>
    <property type="match status" value="1"/>
</dbReference>
<dbReference type="InterPro" id="IPR036388">
    <property type="entry name" value="WH-like_DNA-bd_sf"/>
</dbReference>
<dbReference type="SMART" id="SM00028">
    <property type="entry name" value="TPR"/>
    <property type="match status" value="7"/>
</dbReference>
<reference evidence="2 3" key="1">
    <citation type="submission" date="2017-01" db="EMBL/GenBank/DDBJ databases">
        <title>Genome analysis of Paenibacillus selenitrireducens ES3-24.</title>
        <authorList>
            <person name="Xu D."/>
            <person name="Yao R."/>
            <person name="Zheng S."/>
        </authorList>
    </citation>
    <scope>NUCLEOTIDE SEQUENCE [LARGE SCALE GENOMIC DNA]</scope>
    <source>
        <strain evidence="2 3">ES3-24</strain>
    </source>
</reference>
<evidence type="ECO:0000259" key="1">
    <source>
        <dbReference type="SMART" id="SM01043"/>
    </source>
</evidence>
<comment type="caution">
    <text evidence="2">The sequence shown here is derived from an EMBL/GenBank/DDBJ whole genome shotgun (WGS) entry which is preliminary data.</text>
</comment>
<dbReference type="InterPro" id="IPR027417">
    <property type="entry name" value="P-loop_NTPase"/>
</dbReference>
<dbReference type="SUPFAM" id="SSF48452">
    <property type="entry name" value="TPR-like"/>
    <property type="match status" value="3"/>
</dbReference>
<name>A0A1T2XJV7_9BACL</name>
<gene>
    <name evidence="2" type="ORF">BVG16_04975</name>
</gene>
<dbReference type="InterPro" id="IPR051677">
    <property type="entry name" value="AfsR-DnrI-RedD_regulator"/>
</dbReference>
<dbReference type="PANTHER" id="PTHR35807:SF2">
    <property type="entry name" value="TRANSCRIPTIONAL ACTIVATOR DOMAIN"/>
    <property type="match status" value="1"/>
</dbReference>
<evidence type="ECO:0000313" key="3">
    <source>
        <dbReference type="Proteomes" id="UP000190188"/>
    </source>
</evidence>
<dbReference type="InterPro" id="IPR011990">
    <property type="entry name" value="TPR-like_helical_dom_sf"/>
</dbReference>
<organism evidence="2 3">
    <name type="scientific">Paenibacillus selenitireducens</name>
    <dbReference type="NCBI Taxonomy" id="1324314"/>
    <lineage>
        <taxon>Bacteria</taxon>
        <taxon>Bacillati</taxon>
        <taxon>Bacillota</taxon>
        <taxon>Bacilli</taxon>
        <taxon>Bacillales</taxon>
        <taxon>Paenibacillaceae</taxon>
        <taxon>Paenibacillus</taxon>
    </lineage>
</organism>
<dbReference type="OrthoDB" id="1137593at2"/>
<proteinExistence type="predicted"/>
<dbReference type="SUPFAM" id="SSF52540">
    <property type="entry name" value="P-loop containing nucleoside triphosphate hydrolases"/>
    <property type="match status" value="1"/>
</dbReference>
<dbReference type="Pfam" id="PF13181">
    <property type="entry name" value="TPR_8"/>
    <property type="match status" value="1"/>
</dbReference>
<dbReference type="PANTHER" id="PTHR35807">
    <property type="entry name" value="TRANSCRIPTIONAL REGULATOR REDD-RELATED"/>
    <property type="match status" value="1"/>
</dbReference>
<evidence type="ECO:0000313" key="2">
    <source>
        <dbReference type="EMBL" id="OPA80105.1"/>
    </source>
</evidence>
<dbReference type="EMBL" id="MSZX01000002">
    <property type="protein sequence ID" value="OPA80105.1"/>
    <property type="molecule type" value="Genomic_DNA"/>
</dbReference>
<dbReference type="RefSeq" id="WP_078497451.1">
    <property type="nucleotide sequence ID" value="NZ_MSZX01000002.1"/>
</dbReference>
<keyword evidence="3" id="KW-1185">Reference proteome</keyword>
<dbReference type="STRING" id="1324314.BVG16_04975"/>
<dbReference type="InterPro" id="IPR019734">
    <property type="entry name" value="TPR_rpt"/>
</dbReference>
<sequence length="1085" mass="125336">MKLESHVLKMKLTPPPVKKHMLRRPQLTKKLKRLTDYPLTLVHSGPGYGKSTALSGYIRTADVPYAWYGISSQDDDLFPFIMHMVYAIRQREERFGDSVLGALQQEHHAMRDSEIYRLADLFLNELTHMSGELVLVLDDYHNVEHSQEIECWMQYVLRYLPDIEPFRLVVVSRTRPAWDGLLALKVRGEMMELTQHDLAFSEEEMEVLFADNYEYPLTKAQIAQIYEKTEGWVIAIQLFWQRLLVAEGDISQVLKKPLQPMDDLFRFLALELFHKQPKALQLFMLQTSILDLMSEELCDAVCGYGGSQDMLKQLNARNLFLTQVDDRQYRYHALFRDFLIGELRKHTDLYILLHRKAADYFTTQGQSDLALLHLEAVGDSEQAARLMHVHGPDMIRRGHLEQLLTRLQRLPSSNKQQYPSLFVYEGDIYRYRCIYDKAFQSYIEGEHIASSHGDVITQSLSLQGQAQIYLDTIQPGKAEVLLLRAIELIESLRGEDVAQAVRLYGLMAENLVNSGRAGEAERWYERCLAMDPRFEDVLLESRLRLRTGRLLEAKKVLERAKRTDEQGLSKALSRSHREVGLLLSLIESYSGEPLAAKASAESGMMQGIRLNAPYVEACGWMRMGHAAELLGQYDNQVALNCYKTSLGMMEKLDLPRGKAEPLMGLCLLYGRERSMDLALQYGRQALAETEKVSDGWLSSFIRIGMGIAVYYAQQWEDARDIFQDCLMRFERCGDRFGMTVTCMWLASTAFRMEDDGAFAAWFEQSLCLAEEGGYSFLFLQRTLYGPSDPQQLVPLLLEAKRLHLCKMFVSSLLFTLGMDHLIYHPGYTLRIETLGAFRVWLGDQELGEKDWLRGKAKELFQLLVTKRQRPLGKEEVFGMLLPALDEKSANRDFKVALNALQTALEPHRRARSNPYFIIRIGTAYQLNPNAGWNLDTVEFEERVKEGLESDHAEEAIHALEQGLQLYKGDYMPERRYDDWCIEERERLQVQYLRGAERLAQLYEESGQYNKSIRWCEAMLQKDVCWEEAYRLLIRCHVQLNNRNQAMKWYNKCVTALEQELGIEPMPQTKELYLKLTDTQGNVTHL</sequence>
<dbReference type="InterPro" id="IPR059106">
    <property type="entry name" value="WHD_MalT"/>
</dbReference>
<feature type="domain" description="Bacterial transcriptional activator" evidence="1">
    <location>
        <begin position="934"/>
        <end position="1076"/>
    </location>
</feature>
<protein>
    <recommendedName>
        <fullName evidence="1">Bacterial transcriptional activator domain-containing protein</fullName>
    </recommendedName>
</protein>
<dbReference type="Pfam" id="PF03704">
    <property type="entry name" value="BTAD"/>
    <property type="match status" value="1"/>
</dbReference>
<accession>A0A1T2XJV7</accession>
<dbReference type="Pfam" id="PF25873">
    <property type="entry name" value="WHD_MalT"/>
    <property type="match status" value="1"/>
</dbReference>
<dbReference type="AlphaFoldDB" id="A0A1T2XJV7"/>
<dbReference type="SMART" id="SM01043">
    <property type="entry name" value="BTAD"/>
    <property type="match status" value="1"/>
</dbReference>
<dbReference type="Gene3D" id="1.25.40.10">
    <property type="entry name" value="Tetratricopeptide repeat domain"/>
    <property type="match status" value="3"/>
</dbReference>
<dbReference type="InterPro" id="IPR005158">
    <property type="entry name" value="BTAD"/>
</dbReference>